<reference evidence="2" key="2">
    <citation type="submission" date="2016-06" db="EMBL/GenBank/DDBJ databases">
        <title>The genome of a short-lived fish provides insights into sex chromosome evolution and the genetic control of aging.</title>
        <authorList>
            <person name="Reichwald K."/>
            <person name="Felder M."/>
            <person name="Petzold A."/>
            <person name="Koch P."/>
            <person name="Groth M."/>
            <person name="Platzer M."/>
        </authorList>
    </citation>
    <scope>NUCLEOTIDE SEQUENCE</scope>
    <source>
        <tissue evidence="2">Brain</tissue>
    </source>
</reference>
<dbReference type="AlphaFoldDB" id="A0A1A8QZ84"/>
<protein>
    <submittedName>
        <fullName evidence="2">Rho GTPase activating protein 18</fullName>
    </submittedName>
</protein>
<dbReference type="EMBL" id="HAEG01014714">
    <property type="protein sequence ID" value="SBR98324.1"/>
    <property type="molecule type" value="Transcribed_RNA"/>
</dbReference>
<sequence length="124" mass="13977">MCKKINMNSLLAQIVQTPAALTDCHSSVQVLLLAPTPILPPVPGTVPGTVLIPEPDTSPLVSAAVLRTRWTSWRWMTTGRKWRISPVQTEEVEEGGEKEKLKRRSSRKFLKKESRRKHGLQRRG</sequence>
<evidence type="ECO:0000313" key="2">
    <source>
        <dbReference type="EMBL" id="SBR98324.1"/>
    </source>
</evidence>
<evidence type="ECO:0000256" key="1">
    <source>
        <dbReference type="SAM" id="MobiDB-lite"/>
    </source>
</evidence>
<organism evidence="2">
    <name type="scientific">Nothobranchius pienaari</name>
    <dbReference type="NCBI Taxonomy" id="704102"/>
    <lineage>
        <taxon>Eukaryota</taxon>
        <taxon>Metazoa</taxon>
        <taxon>Chordata</taxon>
        <taxon>Craniata</taxon>
        <taxon>Vertebrata</taxon>
        <taxon>Euteleostomi</taxon>
        <taxon>Actinopterygii</taxon>
        <taxon>Neopterygii</taxon>
        <taxon>Teleostei</taxon>
        <taxon>Neoteleostei</taxon>
        <taxon>Acanthomorphata</taxon>
        <taxon>Ovalentaria</taxon>
        <taxon>Atherinomorphae</taxon>
        <taxon>Cyprinodontiformes</taxon>
        <taxon>Nothobranchiidae</taxon>
        <taxon>Nothobranchius</taxon>
    </lineage>
</organism>
<feature type="non-terminal residue" evidence="2">
    <location>
        <position position="124"/>
    </location>
</feature>
<proteinExistence type="predicted"/>
<feature type="compositionally biased region" description="Basic residues" evidence="1">
    <location>
        <begin position="101"/>
        <end position="124"/>
    </location>
</feature>
<accession>A0A1A8QZ84</accession>
<name>A0A1A8QZ84_9TELE</name>
<feature type="region of interest" description="Disordered" evidence="1">
    <location>
        <begin position="87"/>
        <end position="124"/>
    </location>
</feature>
<gene>
    <name evidence="2" type="primary">ARHGAP18</name>
</gene>
<reference evidence="2" key="1">
    <citation type="submission" date="2016-05" db="EMBL/GenBank/DDBJ databases">
        <authorList>
            <person name="Lavstsen T."/>
            <person name="Jespersen J.S."/>
        </authorList>
    </citation>
    <scope>NUCLEOTIDE SEQUENCE</scope>
    <source>
        <tissue evidence="2">Brain</tissue>
    </source>
</reference>